<dbReference type="GeneID" id="25974567"/>
<evidence type="ECO:0000259" key="2">
    <source>
        <dbReference type="Pfam" id="PF13919"/>
    </source>
</evidence>
<accession>F0XFT5</accession>
<name>F0XFT5_GROCL</name>
<evidence type="ECO:0000313" key="3">
    <source>
        <dbReference type="EMBL" id="EFX04736.1"/>
    </source>
</evidence>
<dbReference type="AlphaFoldDB" id="F0XFT5"/>
<dbReference type="HOGENOM" id="CLU_909289_0_0_1"/>
<dbReference type="Pfam" id="PF13919">
    <property type="entry name" value="ASXH"/>
    <property type="match status" value="1"/>
</dbReference>
<feature type="region of interest" description="Disordered" evidence="1">
    <location>
        <begin position="1"/>
        <end position="33"/>
    </location>
</feature>
<dbReference type="eggNOG" id="ENOG502S8M1">
    <property type="taxonomic scope" value="Eukaryota"/>
</dbReference>
<protein>
    <submittedName>
        <fullName evidence="3">Proline-rich early nodulin-like protein</fullName>
    </submittedName>
</protein>
<gene>
    <name evidence="3" type="ORF">CMQ_1664</name>
</gene>
<dbReference type="InParanoid" id="F0XFT5"/>
<keyword evidence="4" id="KW-1185">Reference proteome</keyword>
<evidence type="ECO:0000256" key="1">
    <source>
        <dbReference type="SAM" id="MobiDB-lite"/>
    </source>
</evidence>
<reference evidence="3 4" key="1">
    <citation type="journal article" date="2011" name="Proc. Natl. Acad. Sci. U.S.A.">
        <title>Genome and transcriptome analyses of the mountain pine beetle-fungal symbiont Grosmannia clavigera, a lodgepole pine pathogen.</title>
        <authorList>
            <person name="DiGuistini S."/>
            <person name="Wang Y."/>
            <person name="Liao N.Y."/>
            <person name="Taylor G."/>
            <person name="Tanguay P."/>
            <person name="Feau N."/>
            <person name="Henrissat B."/>
            <person name="Chan S.K."/>
            <person name="Hesse-Orce U."/>
            <person name="Alamouti S.M."/>
            <person name="Tsui C.K.M."/>
            <person name="Docking R.T."/>
            <person name="Levasseur A."/>
            <person name="Haridas S."/>
            <person name="Robertson G."/>
            <person name="Birol I."/>
            <person name="Holt R.A."/>
            <person name="Marra M.A."/>
            <person name="Hamelin R.C."/>
            <person name="Hirst M."/>
            <person name="Jones S.J.M."/>
            <person name="Bohlmann J."/>
            <person name="Breuil C."/>
        </authorList>
    </citation>
    <scope>NUCLEOTIDE SEQUENCE [LARGE SCALE GENOMIC DNA]</scope>
    <source>
        <strain evidence="4">kw1407 / UAMH 11150</strain>
    </source>
</reference>
<feature type="compositionally biased region" description="Basic residues" evidence="1">
    <location>
        <begin position="1"/>
        <end position="12"/>
    </location>
</feature>
<evidence type="ECO:0000313" key="4">
    <source>
        <dbReference type="Proteomes" id="UP000007796"/>
    </source>
</evidence>
<proteinExistence type="predicted"/>
<sequence length="306" mass="34206">MRGRGQMLKKKMSSTEEAMASTPQVAITRSGRKVTQKRLAPIAIETRPIKGSPSETAVVKRRKREAAKWQTDFVLSSAKSPLGNYDIRALLCNPKAWEVLSKEEQAEVLSLFPSNQHIIDPDSDQARPDIASLRNDDNFRHDCARYQTDLQGGFHDKAWLAEAFEAYEMRKNGHFENYIIDTFESDWNIRLPDEHKPDYMRVAAGSDVEAEQPNDSLSERTDPIGTADAKENGANGEMKDIQSDTGKNGAVKVENGMESEVYQKDETEKDDTEETYVHSEFVVMALTPDIVARESGSTATEAGKVC</sequence>
<dbReference type="Proteomes" id="UP000007796">
    <property type="component" value="Unassembled WGS sequence"/>
</dbReference>
<dbReference type="OrthoDB" id="2289918at2759"/>
<organism evidence="4">
    <name type="scientific">Grosmannia clavigera (strain kw1407 / UAMH 11150)</name>
    <name type="common">Blue stain fungus</name>
    <name type="synonym">Graphiocladiella clavigera</name>
    <dbReference type="NCBI Taxonomy" id="655863"/>
    <lineage>
        <taxon>Eukaryota</taxon>
        <taxon>Fungi</taxon>
        <taxon>Dikarya</taxon>
        <taxon>Ascomycota</taxon>
        <taxon>Pezizomycotina</taxon>
        <taxon>Sordariomycetes</taxon>
        <taxon>Sordariomycetidae</taxon>
        <taxon>Ophiostomatales</taxon>
        <taxon>Ophiostomataceae</taxon>
        <taxon>Leptographium</taxon>
    </lineage>
</organism>
<dbReference type="EMBL" id="GL629765">
    <property type="protein sequence ID" value="EFX04736.1"/>
    <property type="molecule type" value="Genomic_DNA"/>
</dbReference>
<dbReference type="STRING" id="655863.F0XFT5"/>
<feature type="domain" description="ASX DEUBAD" evidence="2">
    <location>
        <begin position="60"/>
        <end position="188"/>
    </location>
</feature>
<feature type="region of interest" description="Disordered" evidence="1">
    <location>
        <begin position="206"/>
        <end position="273"/>
    </location>
</feature>
<dbReference type="RefSeq" id="XP_014174218.1">
    <property type="nucleotide sequence ID" value="XM_014318743.1"/>
</dbReference>
<dbReference type="InterPro" id="IPR028020">
    <property type="entry name" value="ASX_DEUBAD_dom"/>
</dbReference>